<dbReference type="EMBL" id="WNDX01000134">
    <property type="protein sequence ID" value="KAF1041224.1"/>
    <property type="molecule type" value="Genomic_DNA"/>
</dbReference>
<feature type="compositionally biased region" description="Pro residues" evidence="1">
    <location>
        <begin position="1"/>
        <end position="11"/>
    </location>
</feature>
<dbReference type="Proteomes" id="UP000462435">
    <property type="component" value="Unassembled WGS sequence"/>
</dbReference>
<feature type="transmembrane region" description="Helical" evidence="2">
    <location>
        <begin position="366"/>
        <end position="386"/>
    </location>
</feature>
<evidence type="ECO:0008006" key="5">
    <source>
        <dbReference type="Google" id="ProtNLM"/>
    </source>
</evidence>
<dbReference type="Pfam" id="PF13687">
    <property type="entry name" value="DUF4153"/>
    <property type="match status" value="1"/>
</dbReference>
<organism evidence="3 4">
    <name type="scientific">Herbaspirillum frisingense</name>
    <dbReference type="NCBI Taxonomy" id="92645"/>
    <lineage>
        <taxon>Bacteria</taxon>
        <taxon>Pseudomonadati</taxon>
        <taxon>Pseudomonadota</taxon>
        <taxon>Betaproteobacteria</taxon>
        <taxon>Burkholderiales</taxon>
        <taxon>Oxalobacteraceae</taxon>
        <taxon>Herbaspirillum</taxon>
    </lineage>
</organism>
<feature type="transmembrane region" description="Helical" evidence="2">
    <location>
        <begin position="91"/>
        <end position="111"/>
    </location>
</feature>
<feature type="transmembrane region" description="Helical" evidence="2">
    <location>
        <begin position="157"/>
        <end position="185"/>
    </location>
</feature>
<sequence>MQITPPTPIPDPSSLNGEGHDAQPAVPRGTGVLRMAIGLGQGVALYFLYHSLTSKGWPATEPLLFKPLLLLALSIPLTAISSMVHLPRRKLVLWTLILVLLVTALGLYDAWRADIGSLLAAMLTAGLFIAQAMVLAGHADGRYIARYHSYFSLAWKLALQVAFALLFTLLLWLVLEIGAALFTLVRLNFLQNLLQESWFAIPASTLAFSSALHLTDVRPSIISGVRRLLLTVLSWLLPLALLIVAGFLASLVVTGVQPLWQTRRASSVLLGAAALLVVLINMVYQDGAAPAASNRFMAVCLRLSCLLPAPLVALGIYALSLRVAQYGWSVDRVTAALAMLIAAIYAAGYAWAALRRRQPLALIAPVNIAASLAILGVFVAVLSPLADPARIAVNSQLARLQAGQTPAAEFDFRFLRFEGMRFGVQALRGLRQGPTGEQARLALAQTDRWSDRANPPPRPDVVANVRVHPAGAVLPKEFVATRWEPGQYMLPSCLRNHGIGCEAYLLEQAGQEQILIFDEHDEPSLFAAGDGRWDMLGKFELDADCRNRLKTAVQEGKLQWLAPRQRDIDLAGTRLVMRAPWTKPASCPAR</sequence>
<reference evidence="4" key="1">
    <citation type="journal article" date="2020" name="MBio">
        <title>Horizontal gene transfer to a defensive symbiont with a reduced genome amongst a multipartite beetle microbiome.</title>
        <authorList>
            <person name="Waterworth S.C."/>
            <person name="Florez L.V."/>
            <person name="Rees E.R."/>
            <person name="Hertweck C."/>
            <person name="Kaltenpoth M."/>
            <person name="Kwan J.C."/>
        </authorList>
    </citation>
    <scope>NUCLEOTIDE SEQUENCE [LARGE SCALE GENOMIC DNA]</scope>
</reference>
<keyword evidence="2" id="KW-0472">Membrane</keyword>
<feature type="transmembrane region" description="Helical" evidence="2">
    <location>
        <begin position="333"/>
        <end position="354"/>
    </location>
</feature>
<feature type="transmembrane region" description="Helical" evidence="2">
    <location>
        <begin position="265"/>
        <end position="284"/>
    </location>
</feature>
<evidence type="ECO:0000256" key="1">
    <source>
        <dbReference type="SAM" id="MobiDB-lite"/>
    </source>
</evidence>
<keyword evidence="2" id="KW-1133">Transmembrane helix</keyword>
<dbReference type="InterPro" id="IPR025291">
    <property type="entry name" value="DUF4153"/>
</dbReference>
<evidence type="ECO:0000256" key="2">
    <source>
        <dbReference type="SAM" id="Phobius"/>
    </source>
</evidence>
<feature type="transmembrane region" description="Helical" evidence="2">
    <location>
        <begin position="228"/>
        <end position="253"/>
    </location>
</feature>
<feature type="transmembrane region" description="Helical" evidence="2">
    <location>
        <begin position="117"/>
        <end position="136"/>
    </location>
</feature>
<name>A0A7V8FUH7_9BURK</name>
<protein>
    <recommendedName>
        <fullName evidence="5">DUF4153 domain-containing protein</fullName>
    </recommendedName>
</protein>
<feature type="transmembrane region" description="Helical" evidence="2">
    <location>
        <begin position="296"/>
        <end position="321"/>
    </location>
</feature>
<feature type="transmembrane region" description="Helical" evidence="2">
    <location>
        <begin position="32"/>
        <end position="52"/>
    </location>
</feature>
<dbReference type="AlphaFoldDB" id="A0A7V8FUH7"/>
<comment type="caution">
    <text evidence="3">The sequence shown here is derived from an EMBL/GenBank/DDBJ whole genome shotgun (WGS) entry which is preliminary data.</text>
</comment>
<evidence type="ECO:0000313" key="3">
    <source>
        <dbReference type="EMBL" id="KAF1041224.1"/>
    </source>
</evidence>
<keyword evidence="2" id="KW-0812">Transmembrane</keyword>
<feature type="transmembrane region" description="Helical" evidence="2">
    <location>
        <begin position="64"/>
        <end position="84"/>
    </location>
</feature>
<proteinExistence type="predicted"/>
<gene>
    <name evidence="3" type="ORF">GAK35_03464</name>
</gene>
<evidence type="ECO:0000313" key="4">
    <source>
        <dbReference type="Proteomes" id="UP000462435"/>
    </source>
</evidence>
<feature type="region of interest" description="Disordered" evidence="1">
    <location>
        <begin position="1"/>
        <end position="22"/>
    </location>
</feature>
<accession>A0A7V8FUH7</accession>